<organism evidence="3 4">
    <name type="scientific">Bicyclus anynana</name>
    <name type="common">Squinting bush brown butterfly</name>
    <dbReference type="NCBI Taxonomy" id="110368"/>
    <lineage>
        <taxon>Eukaryota</taxon>
        <taxon>Metazoa</taxon>
        <taxon>Ecdysozoa</taxon>
        <taxon>Arthropoda</taxon>
        <taxon>Hexapoda</taxon>
        <taxon>Insecta</taxon>
        <taxon>Pterygota</taxon>
        <taxon>Neoptera</taxon>
        <taxon>Endopterygota</taxon>
        <taxon>Lepidoptera</taxon>
        <taxon>Glossata</taxon>
        <taxon>Ditrysia</taxon>
        <taxon>Papilionoidea</taxon>
        <taxon>Nymphalidae</taxon>
        <taxon>Satyrinae</taxon>
        <taxon>Satyrini</taxon>
        <taxon>Mycalesina</taxon>
        <taxon>Bicyclus</taxon>
    </lineage>
</organism>
<name>A0A6J1P7X5_BICAN</name>
<dbReference type="GO" id="GO:0006302">
    <property type="term" value="P:double-strand break repair"/>
    <property type="evidence" value="ECO:0007669"/>
    <property type="project" value="InterPro"/>
</dbReference>
<proteinExistence type="predicted"/>
<dbReference type="Gene3D" id="2.60.200.20">
    <property type="match status" value="1"/>
</dbReference>
<dbReference type="KEGG" id="bany:112057672"/>
<evidence type="ECO:0000256" key="1">
    <source>
        <dbReference type="SAM" id="MobiDB-lite"/>
    </source>
</evidence>
<dbReference type="SUPFAM" id="SSF49879">
    <property type="entry name" value="SMAD/FHA domain"/>
    <property type="match status" value="1"/>
</dbReference>
<feature type="compositionally biased region" description="Basic and acidic residues" evidence="1">
    <location>
        <begin position="243"/>
        <end position="267"/>
    </location>
</feature>
<feature type="compositionally biased region" description="Polar residues" evidence="1">
    <location>
        <begin position="271"/>
        <end position="294"/>
    </location>
</feature>
<dbReference type="RefSeq" id="XP_023953940.1">
    <property type="nucleotide sequence ID" value="XM_024098172.2"/>
</dbReference>
<dbReference type="InterPro" id="IPR039253">
    <property type="entry name" value="APLF"/>
</dbReference>
<dbReference type="GO" id="GO:0005634">
    <property type="term" value="C:nucleus"/>
    <property type="evidence" value="ECO:0007669"/>
    <property type="project" value="TreeGrafter"/>
</dbReference>
<dbReference type="OrthoDB" id="10256774at2759"/>
<dbReference type="GeneID" id="112057672"/>
<feature type="region of interest" description="Disordered" evidence="1">
    <location>
        <begin position="127"/>
        <end position="296"/>
    </location>
</feature>
<protein>
    <submittedName>
        <fullName evidence="4">Aprataxin and PNK-like factor isoform X1</fullName>
    </submittedName>
</protein>
<dbReference type="PANTHER" id="PTHR21315">
    <property type="entry name" value="APRATAXIN AND PNK-LIKE FACTOR-RELATED"/>
    <property type="match status" value="1"/>
</dbReference>
<feature type="compositionally biased region" description="Low complexity" evidence="1">
    <location>
        <begin position="127"/>
        <end position="140"/>
    </location>
</feature>
<dbReference type="InterPro" id="IPR008984">
    <property type="entry name" value="SMAD_FHA_dom_sf"/>
</dbReference>
<evidence type="ECO:0000313" key="3">
    <source>
        <dbReference type="Proteomes" id="UP001652582"/>
    </source>
</evidence>
<gene>
    <name evidence="4" type="primary">LOC112057672</name>
</gene>
<feature type="compositionally biased region" description="Polar residues" evidence="1">
    <location>
        <begin position="203"/>
        <end position="212"/>
    </location>
</feature>
<dbReference type="Pfam" id="PF10283">
    <property type="entry name" value="zf-CCHH"/>
    <property type="match status" value="1"/>
</dbReference>
<dbReference type="InterPro" id="IPR019406">
    <property type="entry name" value="APLF_PBZ"/>
</dbReference>
<dbReference type="Proteomes" id="UP001652582">
    <property type="component" value="Chromosome Z"/>
</dbReference>
<sequence length="405" mass="45210">MFLELVRIDGKYHCKIQIRPGEHVIGRDRLLVCGDKRMAHDHMKLNVNDDSLTITALHKNPCFYKEGIKETQILEQNNTVTLHNGDSFGLLPGTFWYKVVFCSVLDTSNNCECEQNTEEFCVENNNRTTSSETNSDETNTCDFNSDQGFDTETSNIQSSSLIAPESNDLTQGLNTDPTMQSASDKSGESSAISPKKQEPELQNDPNLQNDANVPTGPNLRNDPSIPNDPAVSPNIVNSNKRSHSQDNIDVKKIKIEPVEVKTERSDDISGPSLNRDQGTQTANGVNAATSTNNPPLRRERCMYGANCYRKNPAHHSEFSHPRDADWGPGERGVCPYGDACVKTDPRHWRDHEHPPGKLPPPPPGVQVVHRHGNVFYINAQSVYFYDDHFRVEDTDGGSGDFNYEN</sequence>
<dbReference type="CDD" id="cd22671">
    <property type="entry name" value="FHA_APTX-like"/>
    <property type="match status" value="1"/>
</dbReference>
<reference evidence="4" key="1">
    <citation type="submission" date="2025-08" db="UniProtKB">
        <authorList>
            <consortium name="RefSeq"/>
        </authorList>
    </citation>
    <scope>IDENTIFICATION</scope>
</reference>
<dbReference type="PANTHER" id="PTHR21315:SF2">
    <property type="entry name" value="APRATAXIN AND PNK-LIKE FACTOR"/>
    <property type="match status" value="1"/>
</dbReference>
<dbReference type="GO" id="GO:0035861">
    <property type="term" value="C:site of double-strand break"/>
    <property type="evidence" value="ECO:0007669"/>
    <property type="project" value="TreeGrafter"/>
</dbReference>
<evidence type="ECO:0000259" key="2">
    <source>
        <dbReference type="Pfam" id="PF10283"/>
    </source>
</evidence>
<dbReference type="GO" id="GO:0008408">
    <property type="term" value="F:3'-5' exonuclease activity"/>
    <property type="evidence" value="ECO:0007669"/>
    <property type="project" value="InterPro"/>
</dbReference>
<dbReference type="AlphaFoldDB" id="A0A6J1P7X5"/>
<evidence type="ECO:0000313" key="4">
    <source>
        <dbReference type="RefSeq" id="XP_023953940.1"/>
    </source>
</evidence>
<feature type="compositionally biased region" description="Polar residues" evidence="1">
    <location>
        <begin position="141"/>
        <end position="192"/>
    </location>
</feature>
<dbReference type="GO" id="GO:0003906">
    <property type="term" value="F:DNA-(apurinic or apyrimidinic site) endonuclease activity"/>
    <property type="evidence" value="ECO:0007669"/>
    <property type="project" value="InterPro"/>
</dbReference>
<keyword evidence="3" id="KW-1185">Reference proteome</keyword>
<feature type="domain" description="PBZ-type" evidence="2">
    <location>
        <begin position="298"/>
        <end position="323"/>
    </location>
</feature>
<accession>A0A6J1P7X5</accession>